<evidence type="ECO:0000313" key="3">
    <source>
        <dbReference type="EMBL" id="KAJ0198532.1"/>
    </source>
</evidence>
<proteinExistence type="predicted"/>
<feature type="domain" description="hAT-like transposase RNase-H fold" evidence="2">
    <location>
        <begin position="186"/>
        <end position="232"/>
    </location>
</feature>
<dbReference type="AlphaFoldDB" id="A0A9R1V1V7"/>
<dbReference type="PANTHER" id="PTHR46481">
    <property type="entry name" value="ZINC FINGER BED DOMAIN-CONTAINING PROTEIN 4"/>
    <property type="match status" value="1"/>
</dbReference>
<evidence type="ECO:0000313" key="4">
    <source>
        <dbReference type="Proteomes" id="UP000235145"/>
    </source>
</evidence>
<reference evidence="3 4" key="1">
    <citation type="journal article" date="2017" name="Nat. Commun.">
        <title>Genome assembly with in vitro proximity ligation data and whole-genome triplication in lettuce.</title>
        <authorList>
            <person name="Reyes-Chin-Wo S."/>
            <person name="Wang Z."/>
            <person name="Yang X."/>
            <person name="Kozik A."/>
            <person name="Arikit S."/>
            <person name="Song C."/>
            <person name="Xia L."/>
            <person name="Froenicke L."/>
            <person name="Lavelle D.O."/>
            <person name="Truco M.J."/>
            <person name="Xia R."/>
            <person name="Zhu S."/>
            <person name="Xu C."/>
            <person name="Xu H."/>
            <person name="Xu X."/>
            <person name="Cox K."/>
            <person name="Korf I."/>
            <person name="Meyers B.C."/>
            <person name="Michelmore R.W."/>
        </authorList>
    </citation>
    <scope>NUCLEOTIDE SEQUENCE [LARGE SCALE GENOMIC DNA]</scope>
    <source>
        <strain evidence="4">cv. Salinas</strain>
        <tissue evidence="3">Seedlings</tissue>
    </source>
</reference>
<dbReference type="InterPro" id="IPR052035">
    <property type="entry name" value="ZnF_BED_domain_contain"/>
</dbReference>
<dbReference type="SUPFAM" id="SSF53098">
    <property type="entry name" value="Ribonuclease H-like"/>
    <property type="match status" value="1"/>
</dbReference>
<sequence length="232" mass="26839">MLRGQTLCLTTDTWTSVQNINYMCLTAHWIDDDWVLQKKILNFCPIENHRGDTIGSLVYDCIQKWGIEIVFTITVDNASSNDDCIAQVEIKCKKKPSLDVDTRWNSTYLMLETAVKYENAFERLYTIDPSYGAYFRTEADTDLEGCTRKRKRKPKVVSAPSGVDWEEARNLIEYLKIFSDVTIKISGSKYVTSNIFFSELVKMQATITRMCLCQDEQKKKMATSMKAKYDKY</sequence>
<protein>
    <recommendedName>
        <fullName evidence="2">hAT-like transposase RNase-H fold domain-containing protein</fullName>
    </recommendedName>
</protein>
<dbReference type="GO" id="GO:0003677">
    <property type="term" value="F:DNA binding"/>
    <property type="evidence" value="ECO:0007669"/>
    <property type="project" value="UniProtKB-KW"/>
</dbReference>
<dbReference type="Proteomes" id="UP000235145">
    <property type="component" value="Unassembled WGS sequence"/>
</dbReference>
<dbReference type="EMBL" id="NBSK02000007">
    <property type="protein sequence ID" value="KAJ0198532.1"/>
    <property type="molecule type" value="Genomic_DNA"/>
</dbReference>
<comment type="caution">
    <text evidence="3">The sequence shown here is derived from an EMBL/GenBank/DDBJ whole genome shotgun (WGS) entry which is preliminary data.</text>
</comment>
<dbReference type="InterPro" id="IPR025525">
    <property type="entry name" value="hAT-like_transposase_RNase-H"/>
</dbReference>
<dbReference type="InterPro" id="IPR012337">
    <property type="entry name" value="RNaseH-like_sf"/>
</dbReference>
<keyword evidence="1" id="KW-0238">DNA-binding</keyword>
<evidence type="ECO:0000259" key="2">
    <source>
        <dbReference type="Pfam" id="PF14372"/>
    </source>
</evidence>
<evidence type="ECO:0000256" key="1">
    <source>
        <dbReference type="ARBA" id="ARBA00023125"/>
    </source>
</evidence>
<gene>
    <name evidence="3" type="ORF">LSAT_V11C700367720</name>
</gene>
<dbReference type="PANTHER" id="PTHR46481:SF8">
    <property type="entry name" value="ZINC FINGER BED DOMAIN-CONTAINING PROTEIN RICESLEEPER 1-LIKE"/>
    <property type="match status" value="1"/>
</dbReference>
<name>A0A9R1V1V7_LACSA</name>
<accession>A0A9R1V1V7</accession>
<keyword evidence="4" id="KW-1185">Reference proteome</keyword>
<organism evidence="3 4">
    <name type="scientific">Lactuca sativa</name>
    <name type="common">Garden lettuce</name>
    <dbReference type="NCBI Taxonomy" id="4236"/>
    <lineage>
        <taxon>Eukaryota</taxon>
        <taxon>Viridiplantae</taxon>
        <taxon>Streptophyta</taxon>
        <taxon>Embryophyta</taxon>
        <taxon>Tracheophyta</taxon>
        <taxon>Spermatophyta</taxon>
        <taxon>Magnoliopsida</taxon>
        <taxon>eudicotyledons</taxon>
        <taxon>Gunneridae</taxon>
        <taxon>Pentapetalae</taxon>
        <taxon>asterids</taxon>
        <taxon>campanulids</taxon>
        <taxon>Asterales</taxon>
        <taxon>Asteraceae</taxon>
        <taxon>Cichorioideae</taxon>
        <taxon>Cichorieae</taxon>
        <taxon>Lactucinae</taxon>
        <taxon>Lactuca</taxon>
    </lineage>
</organism>
<dbReference type="Pfam" id="PF14372">
    <property type="entry name" value="hAT-like_RNase-H"/>
    <property type="match status" value="1"/>
</dbReference>